<evidence type="ECO:0000256" key="1">
    <source>
        <dbReference type="SAM" id="SignalP"/>
    </source>
</evidence>
<sequence length="171" mass="19376">MCNTRTTLVSLLAVAVMVPMALSVILKVPENSPYIYFTDVGNKTNWIFFVKACRNAKIGLFFNKSDSGVIYEVTLGAGINSYTVLRNFTTGPLIEHKHGIHLDCNKFRPFWLDWFNQSLTMGSGTVLGLETMFTYKDPLQKRTRFLALSTWGEFEGNWMLTSSCRKLPSVQ</sequence>
<feature type="domain" description="Farnesoic acid O-methyl transferase" evidence="2">
    <location>
        <begin position="33"/>
        <end position="160"/>
    </location>
</feature>
<dbReference type="EMBL" id="JAZGQO010000021">
    <property type="protein sequence ID" value="KAK6166665.1"/>
    <property type="molecule type" value="Genomic_DNA"/>
</dbReference>
<dbReference type="InterPro" id="IPR022041">
    <property type="entry name" value="Methyltransf_FA"/>
</dbReference>
<evidence type="ECO:0000313" key="4">
    <source>
        <dbReference type="Proteomes" id="UP001347796"/>
    </source>
</evidence>
<name>A0AAN8IVY8_PATCE</name>
<feature type="signal peptide" evidence="1">
    <location>
        <begin position="1"/>
        <end position="23"/>
    </location>
</feature>
<feature type="chain" id="PRO_5042940494" description="Farnesoic acid O-methyl transferase domain-containing protein" evidence="1">
    <location>
        <begin position="24"/>
        <end position="171"/>
    </location>
</feature>
<gene>
    <name evidence="3" type="ORF">SNE40_023305</name>
</gene>
<organism evidence="3 4">
    <name type="scientific">Patella caerulea</name>
    <name type="common">Rayed Mediterranean limpet</name>
    <dbReference type="NCBI Taxonomy" id="87958"/>
    <lineage>
        <taxon>Eukaryota</taxon>
        <taxon>Metazoa</taxon>
        <taxon>Spiralia</taxon>
        <taxon>Lophotrochozoa</taxon>
        <taxon>Mollusca</taxon>
        <taxon>Gastropoda</taxon>
        <taxon>Patellogastropoda</taxon>
        <taxon>Patelloidea</taxon>
        <taxon>Patellidae</taxon>
        <taxon>Patella</taxon>
    </lineage>
</organism>
<evidence type="ECO:0000259" key="2">
    <source>
        <dbReference type="Pfam" id="PF12248"/>
    </source>
</evidence>
<protein>
    <recommendedName>
        <fullName evidence="2">Farnesoic acid O-methyl transferase domain-containing protein</fullName>
    </recommendedName>
</protein>
<proteinExistence type="predicted"/>
<dbReference type="Pfam" id="PF12248">
    <property type="entry name" value="Methyltransf_FA"/>
    <property type="match status" value="1"/>
</dbReference>
<reference evidence="3 4" key="1">
    <citation type="submission" date="2024-01" db="EMBL/GenBank/DDBJ databases">
        <title>The genome of the rayed Mediterranean limpet Patella caerulea (Linnaeus, 1758).</title>
        <authorList>
            <person name="Anh-Thu Weber A."/>
            <person name="Halstead-Nussloch G."/>
        </authorList>
    </citation>
    <scope>NUCLEOTIDE SEQUENCE [LARGE SCALE GENOMIC DNA]</scope>
    <source>
        <strain evidence="3">AATW-2023a</strain>
        <tissue evidence="3">Whole specimen</tissue>
    </source>
</reference>
<keyword evidence="1" id="KW-0732">Signal</keyword>
<comment type="caution">
    <text evidence="3">The sequence shown here is derived from an EMBL/GenBank/DDBJ whole genome shotgun (WGS) entry which is preliminary data.</text>
</comment>
<accession>A0AAN8IVY8</accession>
<keyword evidence="4" id="KW-1185">Reference proteome</keyword>
<dbReference type="Proteomes" id="UP001347796">
    <property type="component" value="Unassembled WGS sequence"/>
</dbReference>
<evidence type="ECO:0000313" key="3">
    <source>
        <dbReference type="EMBL" id="KAK6166665.1"/>
    </source>
</evidence>
<dbReference type="AlphaFoldDB" id="A0AAN8IVY8"/>